<dbReference type="Pfam" id="PF13561">
    <property type="entry name" value="adh_short_C2"/>
    <property type="match status" value="2"/>
</dbReference>
<dbReference type="InterPro" id="IPR036291">
    <property type="entry name" value="NAD(P)-bd_dom_sf"/>
</dbReference>
<evidence type="ECO:0000256" key="1">
    <source>
        <dbReference type="ARBA" id="ARBA00006484"/>
    </source>
</evidence>
<protein>
    <submittedName>
        <fullName evidence="4">Short-chain dehydrogenase/reductase SDR</fullName>
    </submittedName>
</protein>
<dbReference type="OMA" id="CNAIFPL"/>
<comment type="caution">
    <text evidence="4">The sequence shown here is derived from an EMBL/GenBank/DDBJ whole genome shotgun (WGS) entry which is preliminary data.</text>
</comment>
<dbReference type="STRING" id="56857.A0A200QUH7"/>
<dbReference type="PANTHER" id="PTHR43490">
    <property type="entry name" value="(+)-NEOMENTHOL DEHYDROGENASE"/>
    <property type="match status" value="1"/>
</dbReference>
<dbReference type="PANTHER" id="PTHR43490:SF98">
    <property type="entry name" value="OS02G0640600 PROTEIN"/>
    <property type="match status" value="1"/>
</dbReference>
<dbReference type="PRINTS" id="PR00081">
    <property type="entry name" value="GDHRDH"/>
</dbReference>
<dbReference type="OrthoDB" id="1933717at2759"/>
<sequence>MAEIQSDPETKSCRCAVVTGANKGIGLEICRQLASNGVLVVLTSRDTKRGIEAVENLEDSGLSHVVFHQLDVMNPTSIASLADFIKTQFGKLDILVNNAGISGSKIDAAGLRAVILGDVQPKENRNNLKEVRTETYELSEECLKTNYYGVKAVTEALIPFLELSDSARIVNVSSSMGMLKNIPNEKAKDVLTDVDGLTEERIDEVLNGYLKDFKEDFLETKGWPENLSAYILSKAALNAYTKILAKKFPTFRINCVCPGYVKTDITYNTGFLTVEEGAKSPVRLALLPDDGPSGLFFFRAEIIYNSYIYSSVTQSFLEQAHFLTRCQEGAKKGTRTGMPEGKTKGKHTLIKENLNKPTAIYLNMNPLLLFRCAVVTGANKGIGLEICRQLASNGVLVVLTSRDTKRGIEAVENLKDSGLSHVVFHQLDVMNPTSIASLADFIKTQFGKLDILVNNAGIIGAIIGADGFRALTQGDRQSKEKPNLKEVITETYELSEECLKTNYYGVKAVTEALIPFLQLSDSARIVNVSSGMGKLKNISNEKAKGILSDVDGLTEERIDEVLNGYLKDFKEDLLETKGWPANLSAYTLSKAVLNAYTRILAKKFPTFRVNCVCPGYVKTDITYNTGVLTVEEGAKSPVRLALLPDDGPSGLFFSRAEVSDF</sequence>
<evidence type="ECO:0000256" key="3">
    <source>
        <dbReference type="ARBA" id="ARBA00023002"/>
    </source>
</evidence>
<dbReference type="PRINTS" id="PR00080">
    <property type="entry name" value="SDRFAMILY"/>
</dbReference>
<proteinExistence type="inferred from homology"/>
<gene>
    <name evidence="4" type="ORF">BVC80_1787g183</name>
</gene>
<dbReference type="AlphaFoldDB" id="A0A200QUH7"/>
<dbReference type="FunFam" id="3.40.50.720:FF:000312">
    <property type="entry name" value="(+)-neomenthol dehydrogenase"/>
    <property type="match status" value="2"/>
</dbReference>
<comment type="similarity">
    <text evidence="1">Belongs to the short-chain dehydrogenases/reductases (SDR) family.</text>
</comment>
<evidence type="ECO:0000313" key="4">
    <source>
        <dbReference type="EMBL" id="OVA14095.1"/>
    </source>
</evidence>
<keyword evidence="3" id="KW-0560">Oxidoreductase</keyword>
<dbReference type="GO" id="GO:0016020">
    <property type="term" value="C:membrane"/>
    <property type="evidence" value="ECO:0007669"/>
    <property type="project" value="TreeGrafter"/>
</dbReference>
<dbReference type="Pfam" id="PF00106">
    <property type="entry name" value="adh_short"/>
    <property type="match status" value="2"/>
</dbReference>
<dbReference type="InterPro" id="IPR045313">
    <property type="entry name" value="CBR1-like"/>
</dbReference>
<reference evidence="4 5" key="1">
    <citation type="journal article" date="2017" name="Mol. Plant">
        <title>The Genome of Medicinal Plant Macleaya cordata Provides New Insights into Benzylisoquinoline Alkaloids Metabolism.</title>
        <authorList>
            <person name="Liu X."/>
            <person name="Liu Y."/>
            <person name="Huang P."/>
            <person name="Ma Y."/>
            <person name="Qing Z."/>
            <person name="Tang Q."/>
            <person name="Cao H."/>
            <person name="Cheng P."/>
            <person name="Zheng Y."/>
            <person name="Yuan Z."/>
            <person name="Zhou Y."/>
            <person name="Liu J."/>
            <person name="Tang Z."/>
            <person name="Zhuo Y."/>
            <person name="Zhang Y."/>
            <person name="Yu L."/>
            <person name="Huang J."/>
            <person name="Yang P."/>
            <person name="Peng Q."/>
            <person name="Zhang J."/>
            <person name="Jiang W."/>
            <person name="Zhang Z."/>
            <person name="Lin K."/>
            <person name="Ro D.K."/>
            <person name="Chen X."/>
            <person name="Xiong X."/>
            <person name="Shang Y."/>
            <person name="Huang S."/>
            <person name="Zeng J."/>
        </authorList>
    </citation>
    <scope>NUCLEOTIDE SEQUENCE [LARGE SCALE GENOMIC DNA]</scope>
    <source>
        <strain evidence="5">cv. BLH2017</strain>
        <tissue evidence="4">Root</tissue>
    </source>
</reference>
<organism evidence="4 5">
    <name type="scientific">Macleaya cordata</name>
    <name type="common">Five-seeded plume-poppy</name>
    <name type="synonym">Bocconia cordata</name>
    <dbReference type="NCBI Taxonomy" id="56857"/>
    <lineage>
        <taxon>Eukaryota</taxon>
        <taxon>Viridiplantae</taxon>
        <taxon>Streptophyta</taxon>
        <taxon>Embryophyta</taxon>
        <taxon>Tracheophyta</taxon>
        <taxon>Spermatophyta</taxon>
        <taxon>Magnoliopsida</taxon>
        <taxon>Ranunculales</taxon>
        <taxon>Papaveraceae</taxon>
        <taxon>Papaveroideae</taxon>
        <taxon>Macleaya</taxon>
    </lineage>
</organism>
<dbReference type="EMBL" id="MVGT01001064">
    <property type="protein sequence ID" value="OVA14095.1"/>
    <property type="molecule type" value="Genomic_DNA"/>
</dbReference>
<keyword evidence="5" id="KW-1185">Reference proteome</keyword>
<name>A0A200QUH7_MACCD</name>
<evidence type="ECO:0000256" key="2">
    <source>
        <dbReference type="ARBA" id="ARBA00022857"/>
    </source>
</evidence>
<dbReference type="GO" id="GO:0016616">
    <property type="term" value="F:oxidoreductase activity, acting on the CH-OH group of donors, NAD or NADP as acceptor"/>
    <property type="evidence" value="ECO:0007669"/>
    <property type="project" value="InterPro"/>
</dbReference>
<dbReference type="Gene3D" id="3.40.50.720">
    <property type="entry name" value="NAD(P)-binding Rossmann-like Domain"/>
    <property type="match status" value="2"/>
</dbReference>
<evidence type="ECO:0000313" key="5">
    <source>
        <dbReference type="Proteomes" id="UP000195402"/>
    </source>
</evidence>
<accession>A0A200QUH7</accession>
<dbReference type="InParanoid" id="A0A200QUH7"/>
<dbReference type="SUPFAM" id="SSF51735">
    <property type="entry name" value="NAD(P)-binding Rossmann-fold domains"/>
    <property type="match status" value="2"/>
</dbReference>
<dbReference type="CDD" id="cd05324">
    <property type="entry name" value="carb_red_PTCR-like_SDR_c"/>
    <property type="match status" value="2"/>
</dbReference>
<dbReference type="Proteomes" id="UP000195402">
    <property type="component" value="Unassembled WGS sequence"/>
</dbReference>
<dbReference type="InterPro" id="IPR002347">
    <property type="entry name" value="SDR_fam"/>
</dbReference>
<keyword evidence="2" id="KW-0521">NADP</keyword>